<name>A0A8K0KMK3_LADFU</name>
<gene>
    <name evidence="4" type="ORF">J437_LFUL016863</name>
</gene>
<dbReference type="PROSITE" id="PS51155">
    <property type="entry name" value="CHIT_BIND_RR_2"/>
    <property type="match status" value="1"/>
</dbReference>
<reference evidence="4" key="2">
    <citation type="submission" date="2017-10" db="EMBL/GenBank/DDBJ databases">
        <title>Ladona fulva Genome sequencing and assembly.</title>
        <authorList>
            <person name="Murali S."/>
            <person name="Richards S."/>
            <person name="Bandaranaike D."/>
            <person name="Bellair M."/>
            <person name="Blankenburg K."/>
            <person name="Chao H."/>
            <person name="Dinh H."/>
            <person name="Doddapaneni H."/>
            <person name="Dugan-Rocha S."/>
            <person name="Elkadiri S."/>
            <person name="Gnanaolivu R."/>
            <person name="Hernandez B."/>
            <person name="Skinner E."/>
            <person name="Javaid M."/>
            <person name="Lee S."/>
            <person name="Li M."/>
            <person name="Ming W."/>
            <person name="Munidasa M."/>
            <person name="Muniz J."/>
            <person name="Nguyen L."/>
            <person name="Hughes D."/>
            <person name="Osuji N."/>
            <person name="Pu L.-L."/>
            <person name="Puazo M."/>
            <person name="Qu C."/>
            <person name="Quiroz J."/>
            <person name="Raj R."/>
            <person name="Weissenberger G."/>
            <person name="Xin Y."/>
            <person name="Zou X."/>
            <person name="Han Y."/>
            <person name="Worley K."/>
            <person name="Muzny D."/>
            <person name="Gibbs R."/>
        </authorList>
    </citation>
    <scope>NUCLEOTIDE SEQUENCE</scope>
    <source>
        <strain evidence="4">Sampled in the wild</strain>
    </source>
</reference>
<dbReference type="GO" id="GO:0062129">
    <property type="term" value="C:chitin-based extracellular matrix"/>
    <property type="evidence" value="ECO:0007669"/>
    <property type="project" value="TreeGrafter"/>
</dbReference>
<evidence type="ECO:0000313" key="5">
    <source>
        <dbReference type="Proteomes" id="UP000792457"/>
    </source>
</evidence>
<dbReference type="InterPro" id="IPR050468">
    <property type="entry name" value="Cuticle_Struct_Prot"/>
</dbReference>
<accession>A0A8K0KMK3</accession>
<feature type="signal peptide" evidence="3">
    <location>
        <begin position="1"/>
        <end position="21"/>
    </location>
</feature>
<organism evidence="4 5">
    <name type="scientific">Ladona fulva</name>
    <name type="common">Scarce chaser dragonfly</name>
    <name type="synonym">Libellula fulva</name>
    <dbReference type="NCBI Taxonomy" id="123851"/>
    <lineage>
        <taxon>Eukaryota</taxon>
        <taxon>Metazoa</taxon>
        <taxon>Ecdysozoa</taxon>
        <taxon>Arthropoda</taxon>
        <taxon>Hexapoda</taxon>
        <taxon>Insecta</taxon>
        <taxon>Pterygota</taxon>
        <taxon>Palaeoptera</taxon>
        <taxon>Odonata</taxon>
        <taxon>Epiprocta</taxon>
        <taxon>Anisoptera</taxon>
        <taxon>Libelluloidea</taxon>
        <taxon>Libellulidae</taxon>
        <taxon>Ladona</taxon>
    </lineage>
</organism>
<dbReference type="GO" id="GO:0008010">
    <property type="term" value="F:structural constituent of chitin-based larval cuticle"/>
    <property type="evidence" value="ECO:0007669"/>
    <property type="project" value="TreeGrafter"/>
</dbReference>
<evidence type="ECO:0000256" key="1">
    <source>
        <dbReference type="ARBA" id="ARBA00022460"/>
    </source>
</evidence>
<sequence length="112" mass="12380">MNSVIVFAFLFLSVTTPGTCSRKSDSKHVPVLERDEQRNEKGFSHRYVTGDGIKLSETGKFKEAPDGTDSILVKEGSYSYTSPEGKSFHLAYVADENGFRPIAGHEPPPEEQ</sequence>
<proteinExistence type="predicted"/>
<dbReference type="Proteomes" id="UP000792457">
    <property type="component" value="Unassembled WGS sequence"/>
</dbReference>
<comment type="caution">
    <text evidence="4">The sequence shown here is derived from an EMBL/GenBank/DDBJ whole genome shotgun (WGS) entry which is preliminary data.</text>
</comment>
<feature type="chain" id="PRO_5035480963" evidence="3">
    <location>
        <begin position="22"/>
        <end position="112"/>
    </location>
</feature>
<protein>
    <submittedName>
        <fullName evidence="4">Uncharacterized protein</fullName>
    </submittedName>
</protein>
<dbReference type="InterPro" id="IPR000618">
    <property type="entry name" value="Insect_cuticle"/>
</dbReference>
<keyword evidence="1 2" id="KW-0193">Cuticle</keyword>
<dbReference type="AlphaFoldDB" id="A0A8K0KMK3"/>
<dbReference type="OrthoDB" id="6368834at2759"/>
<evidence type="ECO:0000256" key="3">
    <source>
        <dbReference type="SAM" id="SignalP"/>
    </source>
</evidence>
<dbReference type="EMBL" id="KZ309041">
    <property type="protein sequence ID" value="KAG8236546.1"/>
    <property type="molecule type" value="Genomic_DNA"/>
</dbReference>
<dbReference type="InterPro" id="IPR031311">
    <property type="entry name" value="CHIT_BIND_RR_consensus"/>
</dbReference>
<evidence type="ECO:0000313" key="4">
    <source>
        <dbReference type="EMBL" id="KAG8236546.1"/>
    </source>
</evidence>
<evidence type="ECO:0000256" key="2">
    <source>
        <dbReference type="PROSITE-ProRule" id="PRU00497"/>
    </source>
</evidence>
<dbReference type="PANTHER" id="PTHR10380:SF173">
    <property type="entry name" value="CUTICULAR PROTEIN 47EF, ISOFORM C-RELATED"/>
    <property type="match status" value="1"/>
</dbReference>
<keyword evidence="5" id="KW-1185">Reference proteome</keyword>
<dbReference type="PANTHER" id="PTHR10380">
    <property type="entry name" value="CUTICLE PROTEIN"/>
    <property type="match status" value="1"/>
</dbReference>
<reference evidence="4" key="1">
    <citation type="submission" date="2013-04" db="EMBL/GenBank/DDBJ databases">
        <authorList>
            <person name="Qu J."/>
            <person name="Murali S.C."/>
            <person name="Bandaranaike D."/>
            <person name="Bellair M."/>
            <person name="Blankenburg K."/>
            <person name="Chao H."/>
            <person name="Dinh H."/>
            <person name="Doddapaneni H."/>
            <person name="Downs B."/>
            <person name="Dugan-Rocha S."/>
            <person name="Elkadiri S."/>
            <person name="Gnanaolivu R.D."/>
            <person name="Hernandez B."/>
            <person name="Javaid M."/>
            <person name="Jayaseelan J.C."/>
            <person name="Lee S."/>
            <person name="Li M."/>
            <person name="Ming W."/>
            <person name="Munidasa M."/>
            <person name="Muniz J."/>
            <person name="Nguyen L."/>
            <person name="Ongeri F."/>
            <person name="Osuji N."/>
            <person name="Pu L.-L."/>
            <person name="Puazo M."/>
            <person name="Qu C."/>
            <person name="Quiroz J."/>
            <person name="Raj R."/>
            <person name="Weissenberger G."/>
            <person name="Xin Y."/>
            <person name="Zou X."/>
            <person name="Han Y."/>
            <person name="Richards S."/>
            <person name="Worley K."/>
            <person name="Muzny D."/>
            <person name="Gibbs R."/>
        </authorList>
    </citation>
    <scope>NUCLEOTIDE SEQUENCE</scope>
    <source>
        <strain evidence="4">Sampled in the wild</strain>
    </source>
</reference>
<keyword evidence="3" id="KW-0732">Signal</keyword>
<dbReference type="PROSITE" id="PS00233">
    <property type="entry name" value="CHIT_BIND_RR_1"/>
    <property type="match status" value="1"/>
</dbReference>
<dbReference type="Pfam" id="PF00379">
    <property type="entry name" value="Chitin_bind_4"/>
    <property type="match status" value="1"/>
</dbReference>